<dbReference type="Gene3D" id="3.40.50.10320">
    <property type="entry name" value="LmbE-like"/>
    <property type="match status" value="1"/>
</dbReference>
<gene>
    <name evidence="1" type="primary">galB</name>
    <name evidence="1" type="ORF">R69888_05556</name>
</gene>
<dbReference type="GO" id="GO:0047584">
    <property type="term" value="F:4-oxalmesaconate hydratase activity"/>
    <property type="evidence" value="ECO:0007669"/>
    <property type="project" value="UniProtKB-EC"/>
</dbReference>
<proteinExistence type="predicted"/>
<dbReference type="EMBL" id="CAJNBK010000022">
    <property type="protein sequence ID" value="CAE6808665.1"/>
    <property type="molecule type" value="Genomic_DNA"/>
</dbReference>
<dbReference type="Proteomes" id="UP000672526">
    <property type="component" value="Unassembled WGS sequence"/>
</dbReference>
<evidence type="ECO:0000313" key="2">
    <source>
        <dbReference type="Proteomes" id="UP000672526"/>
    </source>
</evidence>
<dbReference type="PANTHER" id="PTHR12993:SF29">
    <property type="entry name" value="BLR3841 PROTEIN"/>
    <property type="match status" value="1"/>
</dbReference>
<protein>
    <submittedName>
        <fullName evidence="1">4-oxalmesaconate hydratase</fullName>
        <ecNumber evidence="1">4.2.1.83</ecNumber>
    </submittedName>
</protein>
<accession>A0ABM8SGN0</accession>
<evidence type="ECO:0000313" key="1">
    <source>
        <dbReference type="EMBL" id="CAE6808665.1"/>
    </source>
</evidence>
<dbReference type="InterPro" id="IPR024078">
    <property type="entry name" value="LmbE-like_dom_sf"/>
</dbReference>
<keyword evidence="2" id="KW-1185">Reference proteome</keyword>
<sequence>MDVGNEIFARSILAEKSPAPALSRHLAIKILDGITRSFRCFQTPFESYNGAHHIVKTGSLEMADKAMLVVSAHSADFVWRAGGAIALHKKNGYRAKVVCLSFGERGESARLWRKGEMTIEKVKGARREEAERAADVLGAEVEFFDLGDYPLRVSDEALMRLVDVYRELQPAFVLSHSQKDPYNFDHPLAMHVAQEARIIAQAEGHHPGQKVAGAPPVYAFEPHQTEQCEWTPNTFLDITEVWETKRRAIECMAGQEHLWEYYTRVALQRGVQAKRNIGITATRDIRYAEGYQRITPAVTGDLA</sequence>
<keyword evidence="1" id="KW-0456">Lyase</keyword>
<dbReference type="Pfam" id="PF02585">
    <property type="entry name" value="PIG-L"/>
    <property type="match status" value="1"/>
</dbReference>
<dbReference type="InterPro" id="IPR003737">
    <property type="entry name" value="GlcNAc_PI_deacetylase-related"/>
</dbReference>
<dbReference type="PANTHER" id="PTHR12993">
    <property type="entry name" value="N-ACETYLGLUCOSAMINYL-PHOSPHATIDYLINOSITOL DE-N-ACETYLASE-RELATED"/>
    <property type="match status" value="1"/>
</dbReference>
<reference evidence="1 2" key="1">
    <citation type="submission" date="2021-02" db="EMBL/GenBank/DDBJ databases">
        <authorList>
            <person name="Vanwijnsberghe S."/>
        </authorList>
    </citation>
    <scope>NUCLEOTIDE SEQUENCE [LARGE SCALE GENOMIC DNA]</scope>
    <source>
        <strain evidence="1 2">LMG 31837</strain>
    </source>
</reference>
<organism evidence="1 2">
    <name type="scientific">Paraburkholderia haematera</name>
    <dbReference type="NCBI Taxonomy" id="2793077"/>
    <lineage>
        <taxon>Bacteria</taxon>
        <taxon>Pseudomonadati</taxon>
        <taxon>Pseudomonadota</taxon>
        <taxon>Betaproteobacteria</taxon>
        <taxon>Burkholderiales</taxon>
        <taxon>Burkholderiaceae</taxon>
        <taxon>Paraburkholderia</taxon>
    </lineage>
</organism>
<name>A0ABM8SGN0_9BURK</name>
<dbReference type="EC" id="4.2.1.83" evidence="1"/>
<dbReference type="SUPFAM" id="SSF102588">
    <property type="entry name" value="LmbE-like"/>
    <property type="match status" value="1"/>
</dbReference>
<comment type="caution">
    <text evidence="1">The sequence shown here is derived from an EMBL/GenBank/DDBJ whole genome shotgun (WGS) entry which is preliminary data.</text>
</comment>